<feature type="site" description="Transition state stabilizer" evidence="7">
    <location>
        <position position="219"/>
    </location>
</feature>
<feature type="binding site" evidence="6">
    <location>
        <position position="41"/>
    </location>
    <ligand>
        <name>Mg(2+)</name>
        <dbReference type="ChEBI" id="CHEBI:18420"/>
        <label>1</label>
    </ligand>
</feature>
<feature type="binding site" evidence="6">
    <location>
        <position position="345"/>
    </location>
    <ligand>
        <name>Mg(2+)</name>
        <dbReference type="ChEBI" id="CHEBI:18420"/>
        <label>1</label>
    </ligand>
</feature>
<evidence type="ECO:0000256" key="4">
    <source>
        <dbReference type="ARBA" id="ARBA00022842"/>
    </source>
</evidence>
<evidence type="ECO:0000256" key="2">
    <source>
        <dbReference type="ARBA" id="ARBA00022723"/>
    </source>
</evidence>
<dbReference type="CDD" id="cd09087">
    <property type="entry name" value="Ape1-like_AP-endo"/>
    <property type="match status" value="1"/>
</dbReference>
<dbReference type="EMBL" id="GG676168">
    <property type="protein sequence ID" value="EER12291.1"/>
    <property type="molecule type" value="Genomic_DNA"/>
</dbReference>
<gene>
    <name evidence="10" type="ORF">Pmar_PMAR001088</name>
</gene>
<name>C5KSU1_PERM5</name>
<evidence type="ECO:0000256" key="1">
    <source>
        <dbReference type="ARBA" id="ARBA00007092"/>
    </source>
</evidence>
<dbReference type="OMA" id="AFCQFVS"/>
<dbReference type="GO" id="GO:0006284">
    <property type="term" value="P:base-excision repair"/>
    <property type="evidence" value="ECO:0007669"/>
    <property type="project" value="TreeGrafter"/>
</dbReference>
<dbReference type="GO" id="GO:0003906">
    <property type="term" value="F:DNA-(apurinic or apyrimidinic site) endonuclease activity"/>
    <property type="evidence" value="ECO:0007669"/>
    <property type="project" value="TreeGrafter"/>
</dbReference>
<keyword evidence="11" id="KW-1185">Reference proteome</keyword>
<comment type="cofactor">
    <cofactor evidence="6">
        <name>Mg(2+)</name>
        <dbReference type="ChEBI" id="CHEBI:18420"/>
    </cofactor>
    <cofactor evidence="6">
        <name>Mn(2+)</name>
        <dbReference type="ChEBI" id="CHEBI:29035"/>
    </cofactor>
    <text evidence="6">Probably binds two magnesium or manganese ions per subunit.</text>
</comment>
<evidence type="ECO:0000313" key="11">
    <source>
        <dbReference type="Proteomes" id="UP000007800"/>
    </source>
</evidence>
<dbReference type="GO" id="GO:0046872">
    <property type="term" value="F:metal ion binding"/>
    <property type="evidence" value="ECO:0007669"/>
    <property type="project" value="UniProtKB-KW"/>
</dbReference>
<dbReference type="PANTHER" id="PTHR22748:SF10">
    <property type="entry name" value="DNA-(APURINIC OR APYRIMIDINIC SITE) ENDONUCLEASE"/>
    <property type="match status" value="1"/>
</dbReference>
<dbReference type="GO" id="GO:0008311">
    <property type="term" value="F:double-stranded DNA 3'-5' DNA exonuclease activity"/>
    <property type="evidence" value="ECO:0007669"/>
    <property type="project" value="TreeGrafter"/>
</dbReference>
<evidence type="ECO:0000313" key="10">
    <source>
        <dbReference type="EMBL" id="EER12291.1"/>
    </source>
</evidence>
<dbReference type="AlphaFoldDB" id="C5KSU1"/>
<evidence type="ECO:0000256" key="6">
    <source>
        <dbReference type="PIRSR" id="PIRSR604808-2"/>
    </source>
</evidence>
<evidence type="ECO:0000256" key="3">
    <source>
        <dbReference type="ARBA" id="ARBA00022801"/>
    </source>
</evidence>
<protein>
    <submittedName>
        <fullName evidence="10">Ap endonuclease, putative</fullName>
    </submittedName>
</protein>
<dbReference type="GeneID" id="9057338"/>
<keyword evidence="3" id="KW-0378">Hydrolase</keyword>
<feature type="active site" description="Proton acceptor" evidence="5">
    <location>
        <position position="345"/>
    </location>
</feature>
<keyword evidence="4 6" id="KW-0460">Magnesium</keyword>
<keyword evidence="10" id="KW-0255">Endonuclease</keyword>
<feature type="site" description="Interaction with DNA substrate" evidence="7">
    <location>
        <position position="345"/>
    </location>
</feature>
<dbReference type="Proteomes" id="UP000007800">
    <property type="component" value="Unassembled WGS sequence"/>
</dbReference>
<keyword evidence="10" id="KW-0540">Nuclease</keyword>
<dbReference type="PANTHER" id="PTHR22748">
    <property type="entry name" value="AP ENDONUCLEASE"/>
    <property type="match status" value="1"/>
</dbReference>
<feature type="active site" description="Proton donor/acceptor" evidence="5">
    <location>
        <position position="217"/>
    </location>
</feature>
<dbReference type="InterPro" id="IPR005135">
    <property type="entry name" value="Endo/exonuclease/phosphatase"/>
</dbReference>
<dbReference type="PROSITE" id="PS51435">
    <property type="entry name" value="AP_NUCLEASE_F1_4"/>
    <property type="match status" value="1"/>
</dbReference>
<sequence>MKRNVLLTDFFKKVENPKATKIPKVTVVSRVPETIRLMAWNADSLLNRIKNKETAKEIAKVVKDHDVNVLCVCEVRMACESCSSTGAIDRVNSNQGAERDLVVNFLTRQCGFDQLYFSLRNIKQAGVGMFMRKMPKPDRVHFKIPGTEVGGDGFHHPEGRIILADFASENLQLLLTYVPNNGWTEDSFAKRRRFDCEVKSFLANAKSQGERIIWLGDLNVAASWNDVGPNPAWFRRQKQSPGLCDDDVGQPGFTQAEQNRFAELLEAGGLIDSYRQCHHEEDWEKDATWRGAPGKPPNPPEFGRFYGKGMRIDYVLVPESMKDDILSVENLGIGKERKGFMGSDHAPLLAAIKVSQPAVLSEDPVGDTSHCELASRGSMERDVETPPSEVVELDD</sequence>
<keyword evidence="2 6" id="KW-0479">Metal-binding</keyword>
<feature type="binding site" evidence="6">
    <location>
        <position position="219"/>
    </location>
    <ligand>
        <name>Mg(2+)</name>
        <dbReference type="ChEBI" id="CHEBI:18420"/>
        <label>1</label>
    </ligand>
</feature>
<evidence type="ECO:0000259" key="9">
    <source>
        <dbReference type="Pfam" id="PF03372"/>
    </source>
</evidence>
<proteinExistence type="inferred from homology"/>
<feature type="region of interest" description="Disordered" evidence="8">
    <location>
        <begin position="361"/>
        <end position="395"/>
    </location>
</feature>
<comment type="similarity">
    <text evidence="1">Belongs to the DNA repair enzymes AP/ExoA family.</text>
</comment>
<dbReference type="InterPro" id="IPR004808">
    <property type="entry name" value="AP_endonuc_1"/>
</dbReference>
<dbReference type="OrthoDB" id="498125at2759"/>
<dbReference type="InterPro" id="IPR036691">
    <property type="entry name" value="Endo/exonu/phosph_ase_sf"/>
</dbReference>
<feature type="domain" description="Endonuclease/exonuclease/phosphatase" evidence="9">
    <location>
        <begin position="38"/>
        <end position="345"/>
    </location>
</feature>
<evidence type="ECO:0000256" key="5">
    <source>
        <dbReference type="PIRSR" id="PIRSR604808-1"/>
    </source>
</evidence>
<feature type="binding site" evidence="6">
    <location>
        <position position="74"/>
    </location>
    <ligand>
        <name>Mg(2+)</name>
        <dbReference type="ChEBI" id="CHEBI:18420"/>
        <label>1</label>
    </ligand>
</feature>
<feature type="active site" evidence="5">
    <location>
        <position position="177"/>
    </location>
</feature>
<keyword evidence="6" id="KW-0464">Manganese</keyword>
<evidence type="ECO:0000256" key="8">
    <source>
        <dbReference type="SAM" id="MobiDB-lite"/>
    </source>
</evidence>
<feature type="binding site" evidence="6">
    <location>
        <position position="344"/>
    </location>
    <ligand>
        <name>Mg(2+)</name>
        <dbReference type="ChEBI" id="CHEBI:18420"/>
        <label>1</label>
    </ligand>
</feature>
<dbReference type="InParanoid" id="C5KSU1"/>
<reference evidence="10 11" key="1">
    <citation type="submission" date="2008-07" db="EMBL/GenBank/DDBJ databases">
        <authorList>
            <person name="El-Sayed N."/>
            <person name="Caler E."/>
            <person name="Inman J."/>
            <person name="Amedeo P."/>
            <person name="Hass B."/>
            <person name="Wortman J."/>
        </authorList>
    </citation>
    <scope>NUCLEOTIDE SEQUENCE [LARGE SCALE GENOMIC DNA]</scope>
    <source>
        <strain evidence="11">ATCC 50983 / TXsc</strain>
    </source>
</reference>
<dbReference type="Gene3D" id="3.60.10.10">
    <property type="entry name" value="Endonuclease/exonuclease/phosphatase"/>
    <property type="match status" value="1"/>
</dbReference>
<dbReference type="RefSeq" id="XP_002780496.1">
    <property type="nucleotide sequence ID" value="XM_002780450.1"/>
</dbReference>
<dbReference type="GO" id="GO:0005634">
    <property type="term" value="C:nucleus"/>
    <property type="evidence" value="ECO:0007669"/>
    <property type="project" value="TreeGrafter"/>
</dbReference>
<evidence type="ECO:0000256" key="7">
    <source>
        <dbReference type="PIRSR" id="PIRSR604808-3"/>
    </source>
</evidence>
<dbReference type="FunCoup" id="C5KSU1">
    <property type="interactions" value="27"/>
</dbReference>
<dbReference type="SUPFAM" id="SSF56219">
    <property type="entry name" value="DNase I-like"/>
    <property type="match status" value="1"/>
</dbReference>
<dbReference type="Pfam" id="PF03372">
    <property type="entry name" value="Exo_endo_phos"/>
    <property type="match status" value="1"/>
</dbReference>
<accession>C5KSU1</accession>
<feature type="binding site" evidence="6">
    <location>
        <position position="217"/>
    </location>
    <ligand>
        <name>Mg(2+)</name>
        <dbReference type="ChEBI" id="CHEBI:18420"/>
        <label>1</label>
    </ligand>
</feature>
<dbReference type="GO" id="GO:0008081">
    <property type="term" value="F:phosphoric diester hydrolase activity"/>
    <property type="evidence" value="ECO:0007669"/>
    <property type="project" value="TreeGrafter"/>
</dbReference>
<feature type="site" description="Important for catalytic activity" evidence="7">
    <location>
        <position position="313"/>
    </location>
</feature>
<organism evidence="11">
    <name type="scientific">Perkinsus marinus (strain ATCC 50983 / TXsc)</name>
    <dbReference type="NCBI Taxonomy" id="423536"/>
    <lineage>
        <taxon>Eukaryota</taxon>
        <taxon>Sar</taxon>
        <taxon>Alveolata</taxon>
        <taxon>Perkinsozoa</taxon>
        <taxon>Perkinsea</taxon>
        <taxon>Perkinsida</taxon>
        <taxon>Perkinsidae</taxon>
        <taxon>Perkinsus</taxon>
    </lineage>
</organism>